<protein>
    <recommendedName>
        <fullName evidence="10">Potassium channel domain-containing protein</fullName>
    </recommendedName>
</protein>
<evidence type="ECO:0000259" key="10">
    <source>
        <dbReference type="Pfam" id="PF07885"/>
    </source>
</evidence>
<feature type="transmembrane region" description="Helical" evidence="9">
    <location>
        <begin position="257"/>
        <end position="277"/>
    </location>
</feature>
<dbReference type="PRINTS" id="PR01333">
    <property type="entry name" value="2POREKCHANEL"/>
</dbReference>
<keyword evidence="3 8" id="KW-0812">Transmembrane</keyword>
<keyword evidence="7 8" id="KW-0407">Ion channel</keyword>
<feature type="non-terminal residue" evidence="11">
    <location>
        <position position="1"/>
    </location>
</feature>
<dbReference type="InterPro" id="IPR003280">
    <property type="entry name" value="2pore_dom_K_chnl"/>
</dbReference>
<dbReference type="STRING" id="225164.V3ZUS1"/>
<gene>
    <name evidence="11" type="ORF">LOTGIDRAFT_94184</name>
</gene>
<evidence type="ECO:0000256" key="5">
    <source>
        <dbReference type="ARBA" id="ARBA00023065"/>
    </source>
</evidence>
<feature type="domain" description="Potassium channel" evidence="10">
    <location>
        <begin position="234"/>
        <end position="310"/>
    </location>
</feature>
<dbReference type="GO" id="GO:0022841">
    <property type="term" value="F:potassium ion leak channel activity"/>
    <property type="evidence" value="ECO:0007669"/>
    <property type="project" value="TreeGrafter"/>
</dbReference>
<keyword evidence="6 9" id="KW-0472">Membrane</keyword>
<evidence type="ECO:0000256" key="2">
    <source>
        <dbReference type="ARBA" id="ARBA00022448"/>
    </source>
</evidence>
<comment type="subcellular location">
    <subcellularLocation>
        <location evidence="1">Membrane</location>
        <topology evidence="1">Multi-pass membrane protein</topology>
    </subcellularLocation>
</comment>
<evidence type="ECO:0000256" key="1">
    <source>
        <dbReference type="ARBA" id="ARBA00004141"/>
    </source>
</evidence>
<evidence type="ECO:0000313" key="12">
    <source>
        <dbReference type="Proteomes" id="UP000030746"/>
    </source>
</evidence>
<keyword evidence="4 9" id="KW-1133">Transmembrane helix</keyword>
<accession>V3ZUS1</accession>
<dbReference type="GeneID" id="20252990"/>
<dbReference type="GO" id="GO:0030322">
    <property type="term" value="P:stabilization of membrane potential"/>
    <property type="evidence" value="ECO:0007669"/>
    <property type="project" value="TreeGrafter"/>
</dbReference>
<name>V3ZUS1_LOTGI</name>
<evidence type="ECO:0000256" key="8">
    <source>
        <dbReference type="RuleBase" id="RU003857"/>
    </source>
</evidence>
<feature type="transmembrane region" description="Helical" evidence="9">
    <location>
        <begin position="104"/>
        <end position="125"/>
    </location>
</feature>
<dbReference type="KEGG" id="lgi:LOTGIDRAFT_94184"/>
<keyword evidence="5 8" id="KW-0406">Ion transport</keyword>
<dbReference type="Gene3D" id="1.10.287.70">
    <property type="match status" value="1"/>
</dbReference>
<dbReference type="HOGENOM" id="CLU_022504_5_2_1"/>
<proteinExistence type="inferred from homology"/>
<evidence type="ECO:0000256" key="9">
    <source>
        <dbReference type="SAM" id="Phobius"/>
    </source>
</evidence>
<feature type="domain" description="Potassium channel" evidence="10">
    <location>
        <begin position="97"/>
        <end position="158"/>
    </location>
</feature>
<dbReference type="Pfam" id="PF07885">
    <property type="entry name" value="Ion_trans_2"/>
    <property type="match status" value="2"/>
</dbReference>
<comment type="similarity">
    <text evidence="8">Belongs to the two pore domain potassium channel (TC 1.A.1.8) family.</text>
</comment>
<feature type="transmembrane region" description="Helical" evidence="9">
    <location>
        <begin position="289"/>
        <end position="309"/>
    </location>
</feature>
<dbReference type="OMA" id="TPQSEWG"/>
<feature type="transmembrane region" description="Helical" evidence="9">
    <location>
        <begin position="225"/>
        <end position="245"/>
    </location>
</feature>
<reference evidence="11 12" key="1">
    <citation type="journal article" date="2013" name="Nature">
        <title>Insights into bilaterian evolution from three spiralian genomes.</title>
        <authorList>
            <person name="Simakov O."/>
            <person name="Marletaz F."/>
            <person name="Cho S.J."/>
            <person name="Edsinger-Gonzales E."/>
            <person name="Havlak P."/>
            <person name="Hellsten U."/>
            <person name="Kuo D.H."/>
            <person name="Larsson T."/>
            <person name="Lv J."/>
            <person name="Arendt D."/>
            <person name="Savage R."/>
            <person name="Osoegawa K."/>
            <person name="de Jong P."/>
            <person name="Grimwood J."/>
            <person name="Chapman J.A."/>
            <person name="Shapiro H."/>
            <person name="Aerts A."/>
            <person name="Otillar R.P."/>
            <person name="Terry A.Y."/>
            <person name="Boore J.L."/>
            <person name="Grigoriev I.V."/>
            <person name="Lindberg D.R."/>
            <person name="Seaver E.C."/>
            <person name="Weisblat D.A."/>
            <person name="Putnam N.H."/>
            <person name="Rokhsar D.S."/>
        </authorList>
    </citation>
    <scope>NUCLEOTIDE SEQUENCE [LARGE SCALE GENOMIC DNA]</scope>
</reference>
<dbReference type="SUPFAM" id="SSF81324">
    <property type="entry name" value="Voltage-gated potassium channels"/>
    <property type="match status" value="2"/>
</dbReference>
<dbReference type="Proteomes" id="UP000030746">
    <property type="component" value="Unassembled WGS sequence"/>
</dbReference>
<evidence type="ECO:0000256" key="7">
    <source>
        <dbReference type="ARBA" id="ARBA00023303"/>
    </source>
</evidence>
<dbReference type="RefSeq" id="XP_009064672.1">
    <property type="nucleotide sequence ID" value="XM_009066424.1"/>
</dbReference>
<feature type="transmembrane region" description="Helical" evidence="9">
    <location>
        <begin position="6"/>
        <end position="28"/>
    </location>
</feature>
<dbReference type="PANTHER" id="PTHR11003">
    <property type="entry name" value="POTASSIUM CHANNEL, SUBFAMILY K"/>
    <property type="match status" value="1"/>
</dbReference>
<evidence type="ECO:0000256" key="4">
    <source>
        <dbReference type="ARBA" id="ARBA00022989"/>
    </source>
</evidence>
<dbReference type="AlphaFoldDB" id="V3ZUS1"/>
<keyword evidence="2 8" id="KW-0813">Transport</keyword>
<keyword evidence="12" id="KW-1185">Reference proteome</keyword>
<dbReference type="InterPro" id="IPR013099">
    <property type="entry name" value="K_chnl_dom"/>
</dbReference>
<feature type="non-terminal residue" evidence="11">
    <location>
        <position position="313"/>
    </location>
</feature>
<dbReference type="OrthoDB" id="297496at2759"/>
<organism evidence="11 12">
    <name type="scientific">Lottia gigantea</name>
    <name type="common">Giant owl limpet</name>
    <dbReference type="NCBI Taxonomy" id="225164"/>
    <lineage>
        <taxon>Eukaryota</taxon>
        <taxon>Metazoa</taxon>
        <taxon>Spiralia</taxon>
        <taxon>Lophotrochozoa</taxon>
        <taxon>Mollusca</taxon>
        <taxon>Gastropoda</taxon>
        <taxon>Patellogastropoda</taxon>
        <taxon>Lottioidea</taxon>
        <taxon>Lottiidae</taxon>
        <taxon>Lottia</taxon>
    </lineage>
</organism>
<feature type="transmembrane region" description="Helical" evidence="9">
    <location>
        <begin position="137"/>
        <end position="159"/>
    </location>
</feature>
<evidence type="ECO:0000313" key="11">
    <source>
        <dbReference type="EMBL" id="ESO84681.1"/>
    </source>
</evidence>
<sequence length="313" mass="35511">IVFMISQVGLTCLMVGYAIAGGFIFLYLEAGHAKEIRSFVGFNRLAHVKKVWDITSKLNILHEANWTRLADEIFEEFQQSVYVAVQNGWDGQDIFATKEIEEEWSFAGSLLYSVTVITTIGYGHLTPRTNWGRIVTIFYAIIGIPLTLLCLSNIGCLLAKLFRILWKHTQCKRCCKKENNEPGSVIENPINKPLVRGQGSRDVISDSAHYNNILENRRHSDIIRVPIPICLCLLALYIGLGALLFRLWERSWSYMDASYFCFVTLSTIGFGDLVPGYTHESWGNQYKRVACTLYLLFGLVVVAMCFDLIQTEV</sequence>
<evidence type="ECO:0000256" key="6">
    <source>
        <dbReference type="ARBA" id="ARBA00023136"/>
    </source>
</evidence>
<dbReference type="PANTHER" id="PTHR11003:SF334">
    <property type="entry name" value="FI03418P"/>
    <property type="match status" value="1"/>
</dbReference>
<dbReference type="GO" id="GO:0015271">
    <property type="term" value="F:outward rectifier potassium channel activity"/>
    <property type="evidence" value="ECO:0007669"/>
    <property type="project" value="TreeGrafter"/>
</dbReference>
<dbReference type="EMBL" id="KB203440">
    <property type="protein sequence ID" value="ESO84681.1"/>
    <property type="molecule type" value="Genomic_DNA"/>
</dbReference>
<dbReference type="CTD" id="20252990"/>
<evidence type="ECO:0000256" key="3">
    <source>
        <dbReference type="ARBA" id="ARBA00022692"/>
    </source>
</evidence>
<dbReference type="GO" id="GO:0005886">
    <property type="term" value="C:plasma membrane"/>
    <property type="evidence" value="ECO:0007669"/>
    <property type="project" value="TreeGrafter"/>
</dbReference>